<dbReference type="Gene3D" id="3.40.630.30">
    <property type="match status" value="1"/>
</dbReference>
<keyword evidence="1 4" id="KW-0808">Transferase</keyword>
<gene>
    <name evidence="4" type="primary">ywnH_2</name>
    <name evidence="4" type="ORF">Pan241w_60640</name>
</gene>
<dbReference type="SUPFAM" id="SSF55729">
    <property type="entry name" value="Acyl-CoA N-acyltransferases (Nat)"/>
    <property type="match status" value="1"/>
</dbReference>
<reference evidence="4 5" key="1">
    <citation type="submission" date="2019-02" db="EMBL/GenBank/DDBJ databases">
        <title>Deep-cultivation of Planctomycetes and their phenomic and genomic characterization uncovers novel biology.</title>
        <authorList>
            <person name="Wiegand S."/>
            <person name="Jogler M."/>
            <person name="Boedeker C."/>
            <person name="Pinto D."/>
            <person name="Vollmers J."/>
            <person name="Rivas-Marin E."/>
            <person name="Kohn T."/>
            <person name="Peeters S.H."/>
            <person name="Heuer A."/>
            <person name="Rast P."/>
            <person name="Oberbeckmann S."/>
            <person name="Bunk B."/>
            <person name="Jeske O."/>
            <person name="Meyerdierks A."/>
            <person name="Storesund J.E."/>
            <person name="Kallscheuer N."/>
            <person name="Luecker S."/>
            <person name="Lage O.M."/>
            <person name="Pohl T."/>
            <person name="Merkel B.J."/>
            <person name="Hornburger P."/>
            <person name="Mueller R.-W."/>
            <person name="Bruemmer F."/>
            <person name="Labrenz M."/>
            <person name="Spormann A.M."/>
            <person name="Op den Camp H."/>
            <person name="Overmann J."/>
            <person name="Amann R."/>
            <person name="Jetten M.S.M."/>
            <person name="Mascher T."/>
            <person name="Medema M.H."/>
            <person name="Devos D.P."/>
            <person name="Kaster A.-K."/>
            <person name="Ovreas L."/>
            <person name="Rohde M."/>
            <person name="Galperin M.Y."/>
            <person name="Jogler C."/>
        </authorList>
    </citation>
    <scope>NUCLEOTIDE SEQUENCE [LARGE SCALE GENOMIC DNA]</scope>
    <source>
        <strain evidence="4 5">Pan241w</strain>
    </source>
</reference>
<sequence>MSISIRQIELKDVAGFHAALSSVAGEKKYLLTVEPPPLDRAREFVKKNVEQNHAQYVAVAKGSVVGWADIVPVARQSMEHVGHLGMGVVSAYRGQGIGNQLLKNAIAHAWQQGLKRLELEVFADNEPAMRLYRKHGYQVEGVKRYARCLNDVYQDVVVMAQYRV</sequence>
<dbReference type="KEGG" id="gaz:Pan241w_60640"/>
<dbReference type="OrthoDB" id="5419426at2"/>
<feature type="domain" description="N-acetyltransferase" evidence="3">
    <location>
        <begin position="3"/>
        <end position="164"/>
    </location>
</feature>
<name>A0A517RQ01_9PLAN</name>
<dbReference type="Proteomes" id="UP000317171">
    <property type="component" value="Chromosome"/>
</dbReference>
<dbReference type="EC" id="2.3.1.183" evidence="4"/>
<dbReference type="InterPro" id="IPR050680">
    <property type="entry name" value="YpeA/RimI_acetyltransf"/>
</dbReference>
<dbReference type="AlphaFoldDB" id="A0A517RQ01"/>
<dbReference type="PROSITE" id="PS51186">
    <property type="entry name" value="GNAT"/>
    <property type="match status" value="1"/>
</dbReference>
<dbReference type="RefSeq" id="WP_145223012.1">
    <property type="nucleotide sequence ID" value="NZ_CP036269.1"/>
</dbReference>
<evidence type="ECO:0000256" key="1">
    <source>
        <dbReference type="ARBA" id="ARBA00022679"/>
    </source>
</evidence>
<organism evidence="4 5">
    <name type="scientific">Gimesia alba</name>
    <dbReference type="NCBI Taxonomy" id="2527973"/>
    <lineage>
        <taxon>Bacteria</taxon>
        <taxon>Pseudomonadati</taxon>
        <taxon>Planctomycetota</taxon>
        <taxon>Planctomycetia</taxon>
        <taxon>Planctomycetales</taxon>
        <taxon>Planctomycetaceae</taxon>
        <taxon>Gimesia</taxon>
    </lineage>
</organism>
<dbReference type="PANTHER" id="PTHR43420:SF12">
    <property type="entry name" value="N-ACETYLTRANSFERASE DOMAIN-CONTAINING PROTEIN"/>
    <property type="match status" value="1"/>
</dbReference>
<evidence type="ECO:0000259" key="3">
    <source>
        <dbReference type="PROSITE" id="PS51186"/>
    </source>
</evidence>
<protein>
    <submittedName>
        <fullName evidence="4">Phosphinothricin acetyltransferase YwnH</fullName>
        <ecNumber evidence="4">2.3.1.183</ecNumber>
    </submittedName>
</protein>
<evidence type="ECO:0000313" key="4">
    <source>
        <dbReference type="EMBL" id="QDT45936.1"/>
    </source>
</evidence>
<dbReference type="EMBL" id="CP036269">
    <property type="protein sequence ID" value="QDT45936.1"/>
    <property type="molecule type" value="Genomic_DNA"/>
</dbReference>
<accession>A0A517RQ01</accession>
<evidence type="ECO:0000256" key="2">
    <source>
        <dbReference type="ARBA" id="ARBA00023315"/>
    </source>
</evidence>
<dbReference type="InterPro" id="IPR000182">
    <property type="entry name" value="GNAT_dom"/>
</dbReference>
<dbReference type="PANTHER" id="PTHR43420">
    <property type="entry name" value="ACETYLTRANSFERASE"/>
    <property type="match status" value="1"/>
</dbReference>
<dbReference type="InterPro" id="IPR016181">
    <property type="entry name" value="Acyl_CoA_acyltransferase"/>
</dbReference>
<dbReference type="CDD" id="cd04301">
    <property type="entry name" value="NAT_SF"/>
    <property type="match status" value="1"/>
</dbReference>
<dbReference type="GO" id="GO:0102971">
    <property type="term" value="F:phosphinothricin N-acetyltransferase activity"/>
    <property type="evidence" value="ECO:0007669"/>
    <property type="project" value="UniProtKB-EC"/>
</dbReference>
<proteinExistence type="predicted"/>
<dbReference type="Pfam" id="PF00583">
    <property type="entry name" value="Acetyltransf_1"/>
    <property type="match status" value="1"/>
</dbReference>
<keyword evidence="5" id="KW-1185">Reference proteome</keyword>
<evidence type="ECO:0000313" key="5">
    <source>
        <dbReference type="Proteomes" id="UP000317171"/>
    </source>
</evidence>
<keyword evidence="2 4" id="KW-0012">Acyltransferase</keyword>